<name>A0ABM8GX25_9MICO</name>
<sequence>MNTVDLVYDAYLARWGEPSRRADFDNGSRPQIAILKWDAASNGLGVVLYATLGASAEDMPQANPGHRVEYFVGLRPGRDDVGSPLAALGLFASSENELVDHGHTVASDRPLWPGANMSSFLVLRQTGEILPALELPGGVHVEFLQAIPIFESERRFKVAHGAEALMRRWEGAETPFWDPDRRSEPAL</sequence>
<dbReference type="Proteomes" id="UP001321477">
    <property type="component" value="Chromosome"/>
</dbReference>
<keyword evidence="3" id="KW-1185">Reference proteome</keyword>
<proteinExistence type="predicted"/>
<dbReference type="InterPro" id="IPR020941">
    <property type="entry name" value="SUFU-like_domain"/>
</dbReference>
<evidence type="ECO:0000313" key="3">
    <source>
        <dbReference type="Proteomes" id="UP001321477"/>
    </source>
</evidence>
<accession>A0ABM8GX25</accession>
<dbReference type="RefSeq" id="WP_350227263.1">
    <property type="nucleotide sequence ID" value="NZ_AP027734.1"/>
</dbReference>
<evidence type="ECO:0000259" key="1">
    <source>
        <dbReference type="Pfam" id="PF05076"/>
    </source>
</evidence>
<dbReference type="EMBL" id="AP027734">
    <property type="protein sequence ID" value="BDZ53055.1"/>
    <property type="molecule type" value="Genomic_DNA"/>
</dbReference>
<feature type="domain" description="Suppressor of fused-like" evidence="1">
    <location>
        <begin position="31"/>
        <end position="182"/>
    </location>
</feature>
<dbReference type="Pfam" id="PF05076">
    <property type="entry name" value="SUFU"/>
    <property type="match status" value="1"/>
</dbReference>
<reference evidence="3" key="1">
    <citation type="journal article" date="2019" name="Int. J. Syst. Evol. Microbiol.">
        <title>The Global Catalogue of Microorganisms (GCM) 10K type strain sequencing project: providing services to taxonomists for standard genome sequencing and annotation.</title>
        <authorList>
            <consortium name="The Broad Institute Genomics Platform"/>
            <consortium name="The Broad Institute Genome Sequencing Center for Infectious Disease"/>
            <person name="Wu L."/>
            <person name="Ma J."/>
        </authorList>
    </citation>
    <scope>NUCLEOTIDE SEQUENCE [LARGE SCALE GENOMIC DNA]</scope>
    <source>
        <strain evidence="3">NBRC 109019</strain>
    </source>
</reference>
<gene>
    <name evidence="2" type="ORF">GCM10025870_01280</name>
</gene>
<evidence type="ECO:0000313" key="2">
    <source>
        <dbReference type="EMBL" id="BDZ53055.1"/>
    </source>
</evidence>
<protein>
    <recommendedName>
        <fullName evidence="1">Suppressor of fused-like domain-containing protein</fullName>
    </recommendedName>
</protein>
<organism evidence="2 3">
    <name type="scientific">Agromyces marinus</name>
    <dbReference type="NCBI Taxonomy" id="1389020"/>
    <lineage>
        <taxon>Bacteria</taxon>
        <taxon>Bacillati</taxon>
        <taxon>Actinomycetota</taxon>
        <taxon>Actinomycetes</taxon>
        <taxon>Micrococcales</taxon>
        <taxon>Microbacteriaceae</taxon>
        <taxon>Agromyces</taxon>
    </lineage>
</organism>